<dbReference type="EMBL" id="KE686785">
    <property type="protein sequence ID" value="ERE60958.1"/>
    <property type="molecule type" value="Genomic_DNA"/>
</dbReference>
<dbReference type="InterPro" id="IPR001680">
    <property type="entry name" value="WD40_rpt"/>
</dbReference>
<evidence type="ECO:0000256" key="3">
    <source>
        <dbReference type="PROSITE-ProRule" id="PRU00221"/>
    </source>
</evidence>
<evidence type="ECO:0000313" key="5">
    <source>
        <dbReference type="Proteomes" id="UP000030759"/>
    </source>
</evidence>
<feature type="repeat" description="WD" evidence="3">
    <location>
        <begin position="67"/>
        <end position="108"/>
    </location>
</feature>
<dbReference type="PANTHER" id="PTHR45048">
    <property type="match status" value="1"/>
</dbReference>
<name>A0A061HUA0_CRIGR</name>
<keyword evidence="2" id="KW-0677">Repeat</keyword>
<sequence>MPLTTLVKALSRFKLFLPEIRQSHMLAMRNPLAVDTDTVPRVKSYRTVARRLWGDHQPLSKIPYKILKGHSHMVSSCHFCSNDTRLLSASYDCSVKLWDAEDGNLIWDFEPRPKAPVIECSITADSRRAHDNTISDCCFNFSGHFLCTCSWDKNIKVWNVHTGEFRNQGACVTLMKGHEGCVSSCCITRDSSCLISGGFDNSVAIWDVGDGYRKLSLK</sequence>
<dbReference type="PANTHER" id="PTHR45048:SF1">
    <property type="entry name" value="WD REPEAT-CONTAINING PROTEIN 88"/>
    <property type="match status" value="1"/>
</dbReference>
<feature type="repeat" description="WD" evidence="3">
    <location>
        <begin position="127"/>
        <end position="168"/>
    </location>
</feature>
<accession>A0A061HUA0</accession>
<dbReference type="InterPro" id="IPR020472">
    <property type="entry name" value="WD40_PAC1"/>
</dbReference>
<protein>
    <submittedName>
        <fullName evidence="4">WD repeat-containing protein 5</fullName>
    </submittedName>
</protein>
<dbReference type="InterPro" id="IPR019775">
    <property type="entry name" value="WD40_repeat_CS"/>
</dbReference>
<feature type="non-terminal residue" evidence="4">
    <location>
        <position position="218"/>
    </location>
</feature>
<proteinExistence type="predicted"/>
<dbReference type="SMART" id="SM00320">
    <property type="entry name" value="WD40"/>
    <property type="match status" value="3"/>
</dbReference>
<dbReference type="AlphaFoldDB" id="A0A061HUA0"/>
<feature type="repeat" description="WD" evidence="3">
    <location>
        <begin position="175"/>
        <end position="216"/>
    </location>
</feature>
<dbReference type="InterPro" id="IPR036322">
    <property type="entry name" value="WD40_repeat_dom_sf"/>
</dbReference>
<gene>
    <name evidence="4" type="ORF">H671_21032</name>
</gene>
<dbReference type="InterPro" id="IPR015943">
    <property type="entry name" value="WD40/YVTN_repeat-like_dom_sf"/>
</dbReference>
<dbReference type="PROSITE" id="PS00678">
    <property type="entry name" value="WD_REPEATS_1"/>
    <property type="match status" value="3"/>
</dbReference>
<dbReference type="PROSITE" id="PS50294">
    <property type="entry name" value="WD_REPEATS_REGION"/>
    <property type="match status" value="3"/>
</dbReference>
<dbReference type="Pfam" id="PF00400">
    <property type="entry name" value="WD40"/>
    <property type="match status" value="3"/>
</dbReference>
<evidence type="ECO:0000256" key="1">
    <source>
        <dbReference type="ARBA" id="ARBA00022574"/>
    </source>
</evidence>
<dbReference type="Proteomes" id="UP000030759">
    <property type="component" value="Unassembled WGS sequence"/>
</dbReference>
<dbReference type="PROSITE" id="PS50082">
    <property type="entry name" value="WD_REPEATS_2"/>
    <property type="match status" value="3"/>
</dbReference>
<dbReference type="Gene3D" id="2.130.10.10">
    <property type="entry name" value="YVTN repeat-like/Quinoprotein amine dehydrogenase"/>
    <property type="match status" value="2"/>
</dbReference>
<dbReference type="SUPFAM" id="SSF50978">
    <property type="entry name" value="WD40 repeat-like"/>
    <property type="match status" value="1"/>
</dbReference>
<organism evidence="4 5">
    <name type="scientific">Cricetulus griseus</name>
    <name type="common">Chinese hamster</name>
    <name type="synonym">Cricetulus barabensis griseus</name>
    <dbReference type="NCBI Taxonomy" id="10029"/>
    <lineage>
        <taxon>Eukaryota</taxon>
        <taxon>Metazoa</taxon>
        <taxon>Chordata</taxon>
        <taxon>Craniata</taxon>
        <taxon>Vertebrata</taxon>
        <taxon>Euteleostomi</taxon>
        <taxon>Mammalia</taxon>
        <taxon>Eutheria</taxon>
        <taxon>Euarchontoglires</taxon>
        <taxon>Glires</taxon>
        <taxon>Rodentia</taxon>
        <taxon>Myomorpha</taxon>
        <taxon>Muroidea</taxon>
        <taxon>Cricetidae</taxon>
        <taxon>Cricetinae</taxon>
        <taxon>Cricetulus</taxon>
    </lineage>
</organism>
<reference evidence="5" key="1">
    <citation type="journal article" date="2013" name="Nat. Biotechnol.">
        <title>Chinese hamster genome sequenced from sorted chromosomes.</title>
        <authorList>
            <person name="Brinkrolf K."/>
            <person name="Rupp O."/>
            <person name="Laux H."/>
            <person name="Kollin F."/>
            <person name="Ernst W."/>
            <person name="Linke B."/>
            <person name="Kofler R."/>
            <person name="Romand S."/>
            <person name="Hesse F."/>
            <person name="Budach W.E."/>
            <person name="Galosy S."/>
            <person name="Muller D."/>
            <person name="Noll T."/>
            <person name="Wienberg J."/>
            <person name="Jostock T."/>
            <person name="Leonard M."/>
            <person name="Grillari J."/>
            <person name="Tauch A."/>
            <person name="Goesmann A."/>
            <person name="Helk B."/>
            <person name="Mott J.E."/>
            <person name="Puhler A."/>
            <person name="Borth N."/>
        </authorList>
    </citation>
    <scope>NUCLEOTIDE SEQUENCE [LARGE SCALE GENOMIC DNA]</scope>
    <source>
        <strain evidence="5">17A/GY</strain>
    </source>
</reference>
<evidence type="ECO:0000256" key="2">
    <source>
        <dbReference type="ARBA" id="ARBA00022737"/>
    </source>
</evidence>
<dbReference type="PRINTS" id="PR00320">
    <property type="entry name" value="GPROTEINBRPT"/>
</dbReference>
<evidence type="ECO:0000313" key="4">
    <source>
        <dbReference type="EMBL" id="ERE60958.1"/>
    </source>
</evidence>
<keyword evidence="1 3" id="KW-0853">WD repeat</keyword>